<keyword evidence="2" id="KW-1185">Reference proteome</keyword>
<comment type="caution">
    <text evidence="1">The sequence shown here is derived from an EMBL/GenBank/DDBJ whole genome shotgun (WGS) entry which is preliminary data.</text>
</comment>
<dbReference type="EMBL" id="JBCITM010000007">
    <property type="protein sequence ID" value="MEN1760439.1"/>
    <property type="molecule type" value="Genomic_DNA"/>
</dbReference>
<organism evidence="1 2">
    <name type="scientific">Anoxynatronum sibiricum</name>
    <dbReference type="NCBI Taxonomy" id="210623"/>
    <lineage>
        <taxon>Bacteria</taxon>
        <taxon>Bacillati</taxon>
        <taxon>Bacillota</taxon>
        <taxon>Clostridia</taxon>
        <taxon>Eubacteriales</taxon>
        <taxon>Clostridiaceae</taxon>
        <taxon>Anoxynatronum</taxon>
    </lineage>
</organism>
<sequence>MEEKGIRTVSLMNLPNIGKIVRPPRIIQVNYSLGTIFGHAGDRDTQTAILKKAIEVALTGETESLLVYDPAKEGNE</sequence>
<dbReference type="Proteomes" id="UP001407405">
    <property type="component" value="Unassembled WGS sequence"/>
</dbReference>
<proteinExistence type="predicted"/>
<evidence type="ECO:0000313" key="2">
    <source>
        <dbReference type="Proteomes" id="UP001407405"/>
    </source>
</evidence>
<evidence type="ECO:0000313" key="1">
    <source>
        <dbReference type="EMBL" id="MEN1760439.1"/>
    </source>
</evidence>
<gene>
    <name evidence="1" type="ORF">AAIG11_08145</name>
</gene>
<accession>A0ABU9VTN7</accession>
<name>A0ABU9VTN7_9CLOT</name>
<protein>
    <submittedName>
        <fullName evidence="1">Uncharacterized protein</fullName>
    </submittedName>
</protein>
<reference evidence="1 2" key="1">
    <citation type="submission" date="2024-04" db="EMBL/GenBank/DDBJ databases">
        <title>Genome sequencing and metabolic network reconstruction of aminoacids and betaine degradation by Anoxynatronum sibiricum.</title>
        <authorList>
            <person name="Detkova E.N."/>
            <person name="Boltjanskaja Y.V."/>
            <person name="Mardanov A.V."/>
            <person name="Kevbrin V."/>
        </authorList>
    </citation>
    <scope>NUCLEOTIDE SEQUENCE [LARGE SCALE GENOMIC DNA]</scope>
    <source>
        <strain evidence="1 2">Z-7981</strain>
    </source>
</reference>